<evidence type="ECO:0000313" key="2">
    <source>
        <dbReference type="EMBL" id="MBD3915022.1"/>
    </source>
</evidence>
<comment type="caution">
    <text evidence="2">The sequence shown here is derived from an EMBL/GenBank/DDBJ whole genome shotgun (WGS) entry which is preliminary data.</text>
</comment>
<sequence length="116" mass="11600">MTALLALLAGVVGMLSGAAGTLLHHYWWGLLLALVAGLGALAWLPPGGVRLGFAIGWCLPVVRGAVERAGGGFLIASDAQGWSFLAGSFVLLVAALVTVASGRGRAGDPGVRPPAT</sequence>
<feature type="transmembrane region" description="Helical" evidence="1">
    <location>
        <begin position="82"/>
        <end position="102"/>
    </location>
</feature>
<dbReference type="EMBL" id="JACXYY010000004">
    <property type="protein sequence ID" value="MBD3915022.1"/>
    <property type="molecule type" value="Genomic_DNA"/>
</dbReference>
<keyword evidence="1" id="KW-0472">Membrane</keyword>
<gene>
    <name evidence="2" type="ORF">IEZ25_10390</name>
</gene>
<evidence type="ECO:0000256" key="1">
    <source>
        <dbReference type="SAM" id="Phobius"/>
    </source>
</evidence>
<organism evidence="2 3">
    <name type="scientific">Nocardioides hwasunensis</name>
    <dbReference type="NCBI Taxonomy" id="397258"/>
    <lineage>
        <taxon>Bacteria</taxon>
        <taxon>Bacillati</taxon>
        <taxon>Actinomycetota</taxon>
        <taxon>Actinomycetes</taxon>
        <taxon>Propionibacteriales</taxon>
        <taxon>Nocardioidaceae</taxon>
        <taxon>Nocardioides</taxon>
    </lineage>
</organism>
<keyword evidence="1" id="KW-1133">Transmembrane helix</keyword>
<reference evidence="2 3" key="1">
    <citation type="submission" date="2020-09" db="EMBL/GenBank/DDBJ databases">
        <title>novel species in genus Nocardioides.</title>
        <authorList>
            <person name="Zhang G."/>
        </authorList>
    </citation>
    <scope>NUCLEOTIDE SEQUENCE [LARGE SCALE GENOMIC DNA]</scope>
    <source>
        <strain evidence="2 3">19197</strain>
    </source>
</reference>
<keyword evidence="1" id="KW-0812">Transmembrane</keyword>
<protein>
    <submittedName>
        <fullName evidence="2">Uncharacterized protein</fullName>
    </submittedName>
</protein>
<proteinExistence type="predicted"/>
<dbReference type="RefSeq" id="WP_191199364.1">
    <property type="nucleotide sequence ID" value="NZ_BAAAPA010000005.1"/>
</dbReference>
<keyword evidence="3" id="KW-1185">Reference proteome</keyword>
<dbReference type="Proteomes" id="UP000649289">
    <property type="component" value="Unassembled WGS sequence"/>
</dbReference>
<name>A0ABR8MJT5_9ACTN</name>
<evidence type="ECO:0000313" key="3">
    <source>
        <dbReference type="Proteomes" id="UP000649289"/>
    </source>
</evidence>
<accession>A0ABR8MJT5</accession>